<dbReference type="Pfam" id="PF05901">
    <property type="entry name" value="Excalibur"/>
    <property type="match status" value="1"/>
</dbReference>
<keyword evidence="2" id="KW-1133">Transmembrane helix</keyword>
<dbReference type="SMART" id="SM00894">
    <property type="entry name" value="Excalibur"/>
    <property type="match status" value="1"/>
</dbReference>
<reference evidence="4 5" key="1">
    <citation type="submission" date="2020-03" db="EMBL/GenBank/DDBJ databases">
        <title>Whole genome shotgun sequence of Phytohabitans rumicis NBRC 108638.</title>
        <authorList>
            <person name="Komaki H."/>
            <person name="Tamura T."/>
        </authorList>
    </citation>
    <scope>NUCLEOTIDE SEQUENCE [LARGE SCALE GENOMIC DNA]</scope>
    <source>
        <strain evidence="4 5">NBRC 108638</strain>
    </source>
</reference>
<keyword evidence="5" id="KW-1185">Reference proteome</keyword>
<feature type="region of interest" description="Disordered" evidence="1">
    <location>
        <begin position="154"/>
        <end position="181"/>
    </location>
</feature>
<evidence type="ECO:0000259" key="3">
    <source>
        <dbReference type="SMART" id="SM00894"/>
    </source>
</evidence>
<feature type="transmembrane region" description="Helical" evidence="2">
    <location>
        <begin position="53"/>
        <end position="77"/>
    </location>
</feature>
<feature type="region of interest" description="Disordered" evidence="1">
    <location>
        <begin position="83"/>
        <end position="138"/>
    </location>
</feature>
<proteinExistence type="predicted"/>
<protein>
    <recommendedName>
        <fullName evidence="3">Excalibur calcium-binding domain-containing protein</fullName>
    </recommendedName>
</protein>
<comment type="caution">
    <text evidence="4">The sequence shown here is derived from an EMBL/GenBank/DDBJ whole genome shotgun (WGS) entry which is preliminary data.</text>
</comment>
<organism evidence="4 5">
    <name type="scientific">Phytohabitans rumicis</name>
    <dbReference type="NCBI Taxonomy" id="1076125"/>
    <lineage>
        <taxon>Bacteria</taxon>
        <taxon>Bacillati</taxon>
        <taxon>Actinomycetota</taxon>
        <taxon>Actinomycetes</taxon>
        <taxon>Micromonosporales</taxon>
        <taxon>Micromonosporaceae</taxon>
    </lineage>
</organism>
<keyword evidence="2" id="KW-0472">Membrane</keyword>
<sequence>MTYRPLDESWRERRAVIYGRANQASSHYGQRKQAKPMQEPVAMTGKMSNRRRFWLFAIALLLALAFGTAMFGVVFAGPAPVAEAPKPPARERTEPVQPAAPPLTSAQGTPVTKKKPATDGGDPAPRTTPAAPPSEAVTTVSYKNCGQARKAGAAPLYASDPGYAPALDKDGDGVACETGKP</sequence>
<evidence type="ECO:0000313" key="4">
    <source>
        <dbReference type="EMBL" id="GFJ91140.1"/>
    </source>
</evidence>
<keyword evidence="2" id="KW-0812">Transmembrane</keyword>
<accession>A0A6V8L699</accession>
<dbReference type="Proteomes" id="UP000482960">
    <property type="component" value="Unassembled WGS sequence"/>
</dbReference>
<gene>
    <name evidence="4" type="ORF">Prum_047820</name>
</gene>
<dbReference type="EMBL" id="BLPG01000001">
    <property type="protein sequence ID" value="GFJ91140.1"/>
    <property type="molecule type" value="Genomic_DNA"/>
</dbReference>
<dbReference type="AlphaFoldDB" id="A0A6V8L699"/>
<reference evidence="4 5" key="2">
    <citation type="submission" date="2020-03" db="EMBL/GenBank/DDBJ databases">
        <authorList>
            <person name="Ichikawa N."/>
            <person name="Kimura A."/>
            <person name="Kitahashi Y."/>
            <person name="Uohara A."/>
        </authorList>
    </citation>
    <scope>NUCLEOTIDE SEQUENCE [LARGE SCALE GENOMIC DNA]</scope>
    <source>
        <strain evidence="4 5">NBRC 108638</strain>
    </source>
</reference>
<dbReference type="InterPro" id="IPR008613">
    <property type="entry name" value="Excalibur_Ca-bd_domain"/>
</dbReference>
<evidence type="ECO:0000256" key="1">
    <source>
        <dbReference type="SAM" id="MobiDB-lite"/>
    </source>
</evidence>
<dbReference type="RefSeq" id="WP_218577306.1">
    <property type="nucleotide sequence ID" value="NZ_BAABJB010000010.1"/>
</dbReference>
<evidence type="ECO:0000256" key="2">
    <source>
        <dbReference type="SAM" id="Phobius"/>
    </source>
</evidence>
<feature type="domain" description="Excalibur calcium-binding" evidence="3">
    <location>
        <begin position="141"/>
        <end position="177"/>
    </location>
</feature>
<name>A0A6V8L699_9ACTN</name>
<evidence type="ECO:0000313" key="5">
    <source>
        <dbReference type="Proteomes" id="UP000482960"/>
    </source>
</evidence>